<dbReference type="NCBIfam" id="TIGR00627">
    <property type="entry name" value="tfb4"/>
    <property type="match status" value="1"/>
</dbReference>
<dbReference type="Gene3D" id="3.40.50.410">
    <property type="entry name" value="von Willebrand factor, type A domain"/>
    <property type="match status" value="1"/>
</dbReference>
<dbReference type="GO" id="GO:0006289">
    <property type="term" value="P:nucleotide-excision repair"/>
    <property type="evidence" value="ECO:0007669"/>
    <property type="project" value="UniProtKB-UniRule"/>
</dbReference>
<keyword evidence="9 14" id="KW-0805">Transcription regulation</keyword>
<comment type="similarity">
    <text evidence="3 14">Belongs to the TFB4 family.</text>
</comment>
<dbReference type="AlphaFoldDB" id="A0A9P7B6I4"/>
<keyword evidence="16" id="KW-1185">Reference proteome</keyword>
<evidence type="ECO:0000256" key="10">
    <source>
        <dbReference type="ARBA" id="ARBA00023163"/>
    </source>
</evidence>
<dbReference type="EMBL" id="PUHR01000159">
    <property type="protein sequence ID" value="KAG0661491.1"/>
    <property type="molecule type" value="Genomic_DNA"/>
</dbReference>
<evidence type="ECO:0000256" key="14">
    <source>
        <dbReference type="RuleBase" id="RU368090"/>
    </source>
</evidence>
<dbReference type="InterPro" id="IPR004600">
    <property type="entry name" value="TFIIH_Tfb4/GTF2H3"/>
</dbReference>
<dbReference type="Pfam" id="PF03850">
    <property type="entry name" value="Tfb4"/>
    <property type="match status" value="1"/>
</dbReference>
<dbReference type="GO" id="GO:0000439">
    <property type="term" value="C:transcription factor TFIIH core complex"/>
    <property type="evidence" value="ECO:0007669"/>
    <property type="project" value="UniProtKB-UniRule"/>
</dbReference>
<evidence type="ECO:0000256" key="3">
    <source>
        <dbReference type="ARBA" id="ARBA00005273"/>
    </source>
</evidence>
<accession>A0A9P7B6I4</accession>
<keyword evidence="7 14" id="KW-0863">Zinc-finger</keyword>
<keyword evidence="12 14" id="KW-0539">Nucleus</keyword>
<evidence type="ECO:0000256" key="11">
    <source>
        <dbReference type="ARBA" id="ARBA00023204"/>
    </source>
</evidence>
<evidence type="ECO:0000256" key="5">
    <source>
        <dbReference type="ARBA" id="ARBA00022723"/>
    </source>
</evidence>
<name>A0A9P7B6I4_MAUEX</name>
<organism evidence="15 16">
    <name type="scientific">Maudiozyma exigua</name>
    <name type="common">Yeast</name>
    <name type="synonym">Kazachstania exigua</name>
    <dbReference type="NCBI Taxonomy" id="34358"/>
    <lineage>
        <taxon>Eukaryota</taxon>
        <taxon>Fungi</taxon>
        <taxon>Dikarya</taxon>
        <taxon>Ascomycota</taxon>
        <taxon>Saccharomycotina</taxon>
        <taxon>Saccharomycetes</taxon>
        <taxon>Saccharomycetales</taxon>
        <taxon>Saccharomycetaceae</taxon>
        <taxon>Maudiozyma</taxon>
    </lineage>
</organism>
<evidence type="ECO:0000256" key="12">
    <source>
        <dbReference type="ARBA" id="ARBA00023242"/>
    </source>
</evidence>
<comment type="function">
    <text evidence="1 14">Component of the general transcription and DNA repair factor IIH (TFIIH) core complex, which is involved in general and transcription-coupled nucleotide excision repair (NER) of damaged DNA and, when complexed to TFIIK, in RNA transcription by RNA polymerase II. In NER, TFIIH acts by opening DNA around the lesion to allow the excision of the damaged oligonucleotide and its replacement by a new DNA fragment. In transcription, TFIIH has an essential role in transcription initiation. When the pre-initiation complex (PIC) has been established, TFIIH is required for promoter opening and promoter escape. Phosphorylation of the C-terminal tail (CTD) of the largest subunit of RNA polymerase II by the kinase module TFIIK controls the initiation of transcription.</text>
</comment>
<comment type="subunit">
    <text evidence="14">Component of the 7-subunit TFIIH core complex composed of XPB/SSL2, XPD/RAD3, SSL1, TFB1, TFB2, TFB4 and TFB5, which is active in NER. The core complex associates with the 3-subunit CTD-kinase module TFIIK composed of CCL1, KIN28 and TFB3 to form the 10-subunit holoenzyme (holo-TFIIH) active in transcription.</text>
</comment>
<keyword evidence="11 14" id="KW-0234">DNA repair</keyword>
<keyword evidence="5 14" id="KW-0479">Metal-binding</keyword>
<evidence type="ECO:0000256" key="6">
    <source>
        <dbReference type="ARBA" id="ARBA00022763"/>
    </source>
</evidence>
<dbReference type="GO" id="GO:0005675">
    <property type="term" value="C:transcription factor TFIIH holo complex"/>
    <property type="evidence" value="ECO:0007669"/>
    <property type="project" value="UniProtKB-UniRule"/>
</dbReference>
<dbReference type="GO" id="GO:0006355">
    <property type="term" value="P:regulation of DNA-templated transcription"/>
    <property type="evidence" value="ECO:0007669"/>
    <property type="project" value="InterPro"/>
</dbReference>
<evidence type="ECO:0000313" key="15">
    <source>
        <dbReference type="EMBL" id="KAG0661491.1"/>
    </source>
</evidence>
<dbReference type="Proteomes" id="UP000750334">
    <property type="component" value="Unassembled WGS sequence"/>
</dbReference>
<dbReference type="PANTHER" id="PTHR12831">
    <property type="entry name" value="TRANSCRIPTION INITIATION FACTOR IIH TFIIH , POLYPEPTIDE 3-RELATED"/>
    <property type="match status" value="1"/>
</dbReference>
<evidence type="ECO:0000256" key="7">
    <source>
        <dbReference type="ARBA" id="ARBA00022771"/>
    </source>
</evidence>
<dbReference type="InterPro" id="IPR036465">
    <property type="entry name" value="vWFA_dom_sf"/>
</dbReference>
<evidence type="ECO:0000256" key="13">
    <source>
        <dbReference type="ARBA" id="ARBA00033341"/>
    </source>
</evidence>
<dbReference type="FunFam" id="3.40.50.410:FF:000093">
    <property type="entry name" value="Transcription initiation factor TFIIH subunit"/>
    <property type="match status" value="1"/>
</dbReference>
<dbReference type="GO" id="GO:0008270">
    <property type="term" value="F:zinc ion binding"/>
    <property type="evidence" value="ECO:0007669"/>
    <property type="project" value="UniProtKB-KW"/>
</dbReference>
<gene>
    <name evidence="15" type="primary">TFB4</name>
    <name evidence="15" type="ORF">C6P45_001313</name>
</gene>
<reference evidence="15 16" key="1">
    <citation type="submission" date="2020-11" db="EMBL/GenBank/DDBJ databases">
        <title>Kefir isolates.</title>
        <authorList>
            <person name="Marcisauskas S."/>
            <person name="Kim Y."/>
            <person name="Blasche S."/>
        </authorList>
    </citation>
    <scope>NUCLEOTIDE SEQUENCE [LARGE SCALE GENOMIC DNA]</scope>
    <source>
        <strain evidence="15 16">OG2</strain>
    </source>
</reference>
<evidence type="ECO:0000313" key="16">
    <source>
        <dbReference type="Proteomes" id="UP000750334"/>
    </source>
</evidence>
<evidence type="ECO:0000256" key="1">
    <source>
        <dbReference type="ARBA" id="ARBA00002817"/>
    </source>
</evidence>
<keyword evidence="8 14" id="KW-0862">Zinc</keyword>
<keyword evidence="6 14" id="KW-0227">DNA damage</keyword>
<comment type="caution">
    <text evidence="15">The sequence shown here is derived from an EMBL/GenBank/DDBJ whole genome shotgun (WGS) entry which is preliminary data.</text>
</comment>
<comment type="subcellular location">
    <subcellularLocation>
        <location evidence="2 14">Nucleus</location>
    </subcellularLocation>
</comment>
<sequence>MDAIADPNFKHQGNKLNAVEESPSLLTVVIDITPQLWTEFDGKKGKKGNILDVLKALIVFLNAHLAFNISNQVAVIAAHSQGIKYLYPKSGSNSNASELDDDHNDHYETNTDKFIISKNMYRRFRNVDETLVEELYTLFKEEKKNVGKLTQKSTLAGGMSAALAYTDRVTREMETMSLKSRIMVITCGSEKNNREEIFQYIPIMNCIFSATKIKCPIDVVKVGGSKESTFLQQTTDATNGIYLHVTSTNGLLQYFSIAMFIDPSLRQIIVKPNKGSVDFRTSCYVTGRVVAVGYICSVCLCVLSIIPPGNKCPACDSEFDERVIAKLKKKPVVPRLAKKKSSGHISK</sequence>
<evidence type="ECO:0000256" key="4">
    <source>
        <dbReference type="ARBA" id="ARBA00021280"/>
    </source>
</evidence>
<evidence type="ECO:0000256" key="2">
    <source>
        <dbReference type="ARBA" id="ARBA00004123"/>
    </source>
</evidence>
<keyword evidence="10 14" id="KW-0804">Transcription</keyword>
<evidence type="ECO:0000256" key="8">
    <source>
        <dbReference type="ARBA" id="ARBA00022833"/>
    </source>
</evidence>
<dbReference type="PANTHER" id="PTHR12831:SF0">
    <property type="entry name" value="GENERAL TRANSCRIPTION FACTOR IIH SUBUNIT 3"/>
    <property type="match status" value="1"/>
</dbReference>
<evidence type="ECO:0000256" key="9">
    <source>
        <dbReference type="ARBA" id="ARBA00023015"/>
    </source>
</evidence>
<proteinExistence type="inferred from homology"/>
<protein>
    <recommendedName>
        <fullName evidence="4 14">General transcription and DNA repair factor IIH subunit TFB4</fullName>
        <shortName evidence="14">TFIIH subunit TFB4</shortName>
    </recommendedName>
    <alternativeName>
        <fullName evidence="13 14">RNA polymerase II transcription factor B subunit 4</fullName>
    </alternativeName>
</protein>
<dbReference type="OrthoDB" id="17307at2759"/>